<dbReference type="PANTHER" id="PTHR11264">
    <property type="entry name" value="URACIL-DNA GLYCOSYLASE"/>
    <property type="match status" value="1"/>
</dbReference>
<comment type="caution">
    <text evidence="1">The sequence shown here is derived from an EMBL/GenBank/DDBJ whole genome shotgun (WGS) entry which is preliminary data.</text>
</comment>
<proteinExistence type="predicted"/>
<dbReference type="PANTHER" id="PTHR11264:SF8">
    <property type="entry name" value="URACIL-DNA GLYCOSYLASE-LIKE DOMAIN-CONTAINING PROTEIN"/>
    <property type="match status" value="1"/>
</dbReference>
<dbReference type="GO" id="GO:0004844">
    <property type="term" value="F:uracil DNA N-glycosylase activity"/>
    <property type="evidence" value="ECO:0007669"/>
    <property type="project" value="InterPro"/>
</dbReference>
<name>A0AAI9N2E7_9BURK</name>
<evidence type="ECO:0000313" key="2">
    <source>
        <dbReference type="Proteomes" id="UP000006772"/>
    </source>
</evidence>
<dbReference type="Gene3D" id="3.40.470.10">
    <property type="entry name" value="Uracil-DNA glycosylase-like domain"/>
    <property type="match status" value="1"/>
</dbReference>
<organism evidence="1 2">
    <name type="scientific">Herbaspirillum frisingense GSF30</name>
    <dbReference type="NCBI Taxonomy" id="864073"/>
    <lineage>
        <taxon>Bacteria</taxon>
        <taxon>Pseudomonadati</taxon>
        <taxon>Pseudomonadota</taxon>
        <taxon>Betaproteobacteria</taxon>
        <taxon>Burkholderiales</taxon>
        <taxon>Oxalobacteraceae</taxon>
        <taxon>Herbaspirillum</taxon>
    </lineage>
</organism>
<accession>A0AAI9N2E7</accession>
<dbReference type="InterPro" id="IPR036895">
    <property type="entry name" value="Uracil-DNA_glycosylase-like_sf"/>
</dbReference>
<dbReference type="Proteomes" id="UP000006772">
    <property type="component" value="Unassembled WGS sequence"/>
</dbReference>
<gene>
    <name evidence="1" type="ORF">HFRIS_018412</name>
</gene>
<reference evidence="1 2" key="1">
    <citation type="journal article" date="2013" name="Front. Microbiol.">
        <title>The genome of the endophytic bacterium H. frisingense GSF30(T) identifies diverse strategies in the Herbaspirillum genus to interact with plants.</title>
        <authorList>
            <person name="Straub D."/>
            <person name="Rothballer M."/>
            <person name="Hartmann A."/>
            <person name="Ludewig U."/>
        </authorList>
    </citation>
    <scope>NUCLEOTIDE SEQUENCE [LARGE SCALE GENOMIC DNA]</scope>
    <source>
        <strain evidence="1 2">GSF30</strain>
    </source>
</reference>
<dbReference type="EMBL" id="AEEC02000030">
    <property type="protein sequence ID" value="EOA03293.1"/>
    <property type="molecule type" value="Genomic_DNA"/>
</dbReference>
<dbReference type="InterPro" id="IPR002043">
    <property type="entry name" value="UDG_fam1"/>
</dbReference>
<sequence>MPPLYRYGRLPFPPMSTATPAATPFPALPAALLDLIHSAHPSWHPALRAGLEAIQQADPAYLGALAQDDYLPTEGRLFAAFRQPMDQVRYVLVGEGPYPRAASATGVCFMDGAVGSLWSDKGLSKQVNRATSLRNFMKMLLVADGRVPAGQTSGDALAGIAAQAQADTAGTIQTLVDLQDNLTAHGFLLLNASLVFRANVAPVKDARAWKPFFDTVLRALAEHGAQQATPLPTLVLWGKIAEQLDSLPLVQSFPRAVAEHPYNLSFIEHSGMQQLFGAMRLLEKRP</sequence>
<dbReference type="SUPFAM" id="SSF52141">
    <property type="entry name" value="Uracil-DNA glycosylase-like"/>
    <property type="match status" value="1"/>
</dbReference>
<dbReference type="GO" id="GO:0097510">
    <property type="term" value="P:base-excision repair, AP site formation via deaminated base removal"/>
    <property type="evidence" value="ECO:0007669"/>
    <property type="project" value="TreeGrafter"/>
</dbReference>
<dbReference type="AlphaFoldDB" id="A0AAI9N2E7"/>
<evidence type="ECO:0000313" key="1">
    <source>
        <dbReference type="EMBL" id="EOA03293.1"/>
    </source>
</evidence>
<protein>
    <submittedName>
        <fullName evidence="1">Uracil DNA glycosylase</fullName>
    </submittedName>
</protein>